<dbReference type="Pfam" id="PF01764">
    <property type="entry name" value="Lipase_3"/>
    <property type="match status" value="1"/>
</dbReference>
<evidence type="ECO:0000256" key="1">
    <source>
        <dbReference type="ARBA" id="ARBA00022801"/>
    </source>
</evidence>
<dbReference type="CDD" id="cd00519">
    <property type="entry name" value="Lipase_3"/>
    <property type="match status" value="1"/>
</dbReference>
<organism evidence="3 4">
    <name type="scientific">Citrus sinensis</name>
    <name type="common">Sweet orange</name>
    <name type="synonym">Citrus aurantium var. sinensis</name>
    <dbReference type="NCBI Taxonomy" id="2711"/>
    <lineage>
        <taxon>Eukaryota</taxon>
        <taxon>Viridiplantae</taxon>
        <taxon>Streptophyta</taxon>
        <taxon>Embryophyta</taxon>
        <taxon>Tracheophyta</taxon>
        <taxon>Spermatophyta</taxon>
        <taxon>Magnoliopsida</taxon>
        <taxon>eudicotyledons</taxon>
        <taxon>Gunneridae</taxon>
        <taxon>Pentapetalae</taxon>
        <taxon>rosids</taxon>
        <taxon>malvids</taxon>
        <taxon>Sapindales</taxon>
        <taxon>Rutaceae</taxon>
        <taxon>Aurantioideae</taxon>
        <taxon>Citrus</taxon>
    </lineage>
</organism>
<dbReference type="Gene3D" id="3.40.50.1820">
    <property type="entry name" value="alpha/beta hydrolase"/>
    <property type="match status" value="1"/>
</dbReference>
<dbReference type="InterPro" id="IPR029058">
    <property type="entry name" value="AB_hydrolase_fold"/>
</dbReference>
<dbReference type="SUPFAM" id="SSF53474">
    <property type="entry name" value="alpha/beta-Hydrolases"/>
    <property type="match status" value="1"/>
</dbReference>
<name>A0A067GWN9_CITSI</name>
<dbReference type="PANTHER" id="PTHR46086:SF4">
    <property type="entry name" value="ALPHA_BETA-HYDROLASES SUPERFAMILY PROTEIN"/>
    <property type="match status" value="1"/>
</dbReference>
<protein>
    <recommendedName>
        <fullName evidence="2">Fungal lipase-type domain-containing protein</fullName>
    </recommendedName>
</protein>
<feature type="domain" description="Fungal lipase-type" evidence="2">
    <location>
        <begin position="202"/>
        <end position="361"/>
    </location>
</feature>
<reference evidence="3 4" key="1">
    <citation type="submission" date="2014-04" db="EMBL/GenBank/DDBJ databases">
        <authorList>
            <consortium name="International Citrus Genome Consortium"/>
            <person name="Gmitter F."/>
            <person name="Chen C."/>
            <person name="Farmerie W."/>
            <person name="Harkins T."/>
            <person name="Desany B."/>
            <person name="Mohiuddin M."/>
            <person name="Kodira C."/>
            <person name="Borodovsky M."/>
            <person name="Lomsadze A."/>
            <person name="Burns P."/>
            <person name="Jenkins J."/>
            <person name="Prochnik S."/>
            <person name="Shu S."/>
            <person name="Chapman J."/>
            <person name="Pitluck S."/>
            <person name="Schmutz J."/>
            <person name="Rokhsar D."/>
        </authorList>
    </citation>
    <scope>NUCLEOTIDE SEQUENCE</scope>
</reference>
<accession>A0A067GWN9</accession>
<sequence length="466" mass="53965">MANEKQFCHDYLFLKPKEVGFVDLILLLFYSNLEKLGFIECPEDSRHPNFRRRWLIFVSVVAQKCLGFLRKPMAAVGYLIELWLNLLSSNGGLLMLLINLLKGNLVIPDRSSAKFTSFLGNIDRRVDLDRSIQPNDRRYYPSLSLMAAKLSYENEAFINNVVKDHWKMEFLGFVNFWNDFQKSYSTQAFLLRDTKANPNVIVVAFRGTEPFNADDWSVDLDVSWYKVTNVGKVHKGFMKALGLQENHGWPKEVDRLSDQPPFAYYTIRQMLKEILQKNKEAKFILTGHSLGGALAILFVSVLVLHEETLLLDRLEGVYTFGQPRVGDEQFGEYMKENLNKYDVNYRRYVYCNDLVPRLPYDDKTLFFKHFGPCLYFNSCYQGKVMEEEPNKNYFNLLWVAPKIINAVWELVRGFILPYKKGPDYREGWLLRLARVVGLVIPGLSAHSPQDYDNALRLGSLPSSPPL</sequence>
<dbReference type="GO" id="GO:0006629">
    <property type="term" value="P:lipid metabolic process"/>
    <property type="evidence" value="ECO:0007669"/>
    <property type="project" value="InterPro"/>
</dbReference>
<evidence type="ECO:0000313" key="4">
    <source>
        <dbReference type="Proteomes" id="UP000027120"/>
    </source>
</evidence>
<evidence type="ECO:0000313" key="3">
    <source>
        <dbReference type="EMBL" id="KDO84138.1"/>
    </source>
</evidence>
<dbReference type="PANTHER" id="PTHR46086">
    <property type="entry name" value="ALPHA/BETA-HYDROLASES SUPERFAMILY PROTEIN"/>
    <property type="match status" value="1"/>
</dbReference>
<dbReference type="AlphaFoldDB" id="A0A067GWN9"/>
<dbReference type="GO" id="GO:0004806">
    <property type="term" value="F:triacylglycerol lipase activity"/>
    <property type="evidence" value="ECO:0007669"/>
    <property type="project" value="InterPro"/>
</dbReference>
<dbReference type="PaxDb" id="2711-XP_006473310.1"/>
<keyword evidence="1" id="KW-0378">Hydrolase</keyword>
<proteinExistence type="predicted"/>
<evidence type="ECO:0000259" key="2">
    <source>
        <dbReference type="Pfam" id="PF01764"/>
    </source>
</evidence>
<dbReference type="eggNOG" id="KOG4569">
    <property type="taxonomic scope" value="Eukaryota"/>
</dbReference>
<dbReference type="InterPro" id="IPR002921">
    <property type="entry name" value="Fungal_lipase-type"/>
</dbReference>
<dbReference type="Proteomes" id="UP000027120">
    <property type="component" value="Unassembled WGS sequence"/>
</dbReference>
<dbReference type="EMBL" id="KK784874">
    <property type="protein sequence ID" value="KDO84138.1"/>
    <property type="molecule type" value="Genomic_DNA"/>
</dbReference>
<gene>
    <name evidence="3" type="ORF">CISIN_1g012327mg</name>
</gene>
<keyword evidence="4" id="KW-1185">Reference proteome</keyword>
<dbReference type="InterPro" id="IPR044819">
    <property type="entry name" value="OBL-like"/>
</dbReference>